<comment type="caution">
    <text evidence="2">The sequence shown here is derived from an EMBL/GenBank/DDBJ whole genome shotgun (WGS) entry which is preliminary data.</text>
</comment>
<dbReference type="EMBL" id="JFHD01000045">
    <property type="protein sequence ID" value="KDR25579.1"/>
    <property type="molecule type" value="Genomic_DNA"/>
</dbReference>
<accession>A0A656QF91</accession>
<dbReference type="Proteomes" id="UP000027451">
    <property type="component" value="Unassembled WGS sequence"/>
</dbReference>
<dbReference type="RefSeq" id="WP_033536838.1">
    <property type="nucleotide sequence ID" value="NZ_JFHD01000045.1"/>
</dbReference>
<dbReference type="OrthoDB" id="6637817at2"/>
<evidence type="ECO:0000256" key="1">
    <source>
        <dbReference type="SAM" id="MobiDB-lite"/>
    </source>
</evidence>
<sequence>MSPQQALQIVQQLADGIDPTTGEVLSAESPFNQPEVIRALNLASNALKAHGLDAKAAPTQKPRPENAGRSWSPQEDAELLAEFDAGIVPKELAVKHGRTKGAIESRLVKHGRIQR</sequence>
<name>A0A656QF91_9BURK</name>
<gene>
    <name evidence="2" type="ORF">BG60_27695</name>
</gene>
<keyword evidence="3" id="KW-1185">Reference proteome</keyword>
<protein>
    <submittedName>
        <fullName evidence="2">Uncharacterized protein</fullName>
    </submittedName>
</protein>
<organism evidence="2 3">
    <name type="scientific">Caballeronia zhejiangensis</name>
    <dbReference type="NCBI Taxonomy" id="871203"/>
    <lineage>
        <taxon>Bacteria</taxon>
        <taxon>Pseudomonadati</taxon>
        <taxon>Pseudomonadota</taxon>
        <taxon>Betaproteobacteria</taxon>
        <taxon>Burkholderiales</taxon>
        <taxon>Burkholderiaceae</taxon>
        <taxon>Caballeronia</taxon>
    </lineage>
</organism>
<reference evidence="2 3" key="1">
    <citation type="submission" date="2014-03" db="EMBL/GenBank/DDBJ databases">
        <title>Draft Genome Sequences of Four Burkholderia Strains.</title>
        <authorList>
            <person name="Liu X.Y."/>
            <person name="Li C.X."/>
            <person name="Xu J.H."/>
        </authorList>
    </citation>
    <scope>NUCLEOTIDE SEQUENCE [LARGE SCALE GENOMIC DNA]</scope>
    <source>
        <strain evidence="2 3">OP-1</strain>
    </source>
</reference>
<proteinExistence type="predicted"/>
<dbReference type="AlphaFoldDB" id="A0A656QF91"/>
<evidence type="ECO:0000313" key="2">
    <source>
        <dbReference type="EMBL" id="KDR25579.1"/>
    </source>
</evidence>
<evidence type="ECO:0000313" key="3">
    <source>
        <dbReference type="Proteomes" id="UP000027451"/>
    </source>
</evidence>
<feature type="region of interest" description="Disordered" evidence="1">
    <location>
        <begin position="51"/>
        <end position="76"/>
    </location>
</feature>